<dbReference type="InterPro" id="IPR036514">
    <property type="entry name" value="SGNH_hydro_sf"/>
</dbReference>
<dbReference type="EMBL" id="SDMP01000008">
    <property type="protein sequence ID" value="RYR44045.1"/>
    <property type="molecule type" value="Genomic_DNA"/>
</dbReference>
<evidence type="ECO:0000256" key="2">
    <source>
        <dbReference type="ARBA" id="ARBA00022729"/>
    </source>
</evidence>
<keyword evidence="4" id="KW-0325">Glycoprotein</keyword>
<comment type="caution">
    <text evidence="6">The sequence shown here is derived from an EMBL/GenBank/DDBJ whole genome shotgun (WGS) entry which is preliminary data.</text>
</comment>
<evidence type="ECO:0008006" key="8">
    <source>
        <dbReference type="Google" id="ProtNLM"/>
    </source>
</evidence>
<dbReference type="InterPro" id="IPR035669">
    <property type="entry name" value="SGNH_plant_lipase-like"/>
</dbReference>
<dbReference type="Proteomes" id="UP000289738">
    <property type="component" value="Chromosome A08"/>
</dbReference>
<evidence type="ECO:0000256" key="1">
    <source>
        <dbReference type="ARBA" id="ARBA00008668"/>
    </source>
</evidence>
<evidence type="ECO:0000313" key="6">
    <source>
        <dbReference type="EMBL" id="RYR44045.1"/>
    </source>
</evidence>
<comment type="similarity">
    <text evidence="1">Belongs to the 'GDSL' lipolytic enzyme family.</text>
</comment>
<dbReference type="InterPro" id="IPR001087">
    <property type="entry name" value="GDSL"/>
</dbReference>
<evidence type="ECO:0000256" key="3">
    <source>
        <dbReference type="ARBA" id="ARBA00022801"/>
    </source>
</evidence>
<evidence type="ECO:0000313" key="7">
    <source>
        <dbReference type="Proteomes" id="UP000289738"/>
    </source>
</evidence>
<gene>
    <name evidence="6" type="ORF">Ahy_A08g040427</name>
</gene>
<dbReference type="SMR" id="A0A445BZ65"/>
<dbReference type="PANTHER" id="PTHR22835:SF536">
    <property type="entry name" value="OS05G0401000 PROTEIN"/>
    <property type="match status" value="1"/>
</dbReference>
<protein>
    <recommendedName>
        <fullName evidence="8">GDSL esterase/lipase</fullName>
    </recommendedName>
</protein>
<keyword evidence="3" id="KW-0378">Hydrolase</keyword>
<feature type="chain" id="PRO_5019206907" description="GDSL esterase/lipase" evidence="5">
    <location>
        <begin position="28"/>
        <end position="370"/>
    </location>
</feature>
<dbReference type="PANTHER" id="PTHR22835">
    <property type="entry name" value="ZINC FINGER FYVE DOMAIN CONTAINING PROTEIN"/>
    <property type="match status" value="1"/>
</dbReference>
<dbReference type="OrthoDB" id="1600564at2759"/>
<name>A0A445BZ65_ARAHY</name>
<dbReference type="AlphaFoldDB" id="A0A445BZ65"/>
<proteinExistence type="inferred from homology"/>
<dbReference type="Pfam" id="PF00657">
    <property type="entry name" value="Lipase_GDSL"/>
    <property type="match status" value="1"/>
</dbReference>
<keyword evidence="2 5" id="KW-0732">Signal</keyword>
<evidence type="ECO:0000256" key="4">
    <source>
        <dbReference type="ARBA" id="ARBA00023180"/>
    </source>
</evidence>
<keyword evidence="7" id="KW-1185">Reference proteome</keyword>
<evidence type="ECO:0000256" key="5">
    <source>
        <dbReference type="SAM" id="SignalP"/>
    </source>
</evidence>
<reference evidence="6 7" key="1">
    <citation type="submission" date="2019-01" db="EMBL/GenBank/DDBJ databases">
        <title>Sequencing of cultivated peanut Arachis hypogaea provides insights into genome evolution and oil improvement.</title>
        <authorList>
            <person name="Chen X."/>
        </authorList>
    </citation>
    <scope>NUCLEOTIDE SEQUENCE [LARGE SCALE GENOMIC DNA]</scope>
    <source>
        <strain evidence="7">cv. Fuhuasheng</strain>
        <tissue evidence="6">Leaves</tissue>
    </source>
</reference>
<dbReference type="Gene3D" id="3.40.50.1110">
    <property type="entry name" value="SGNH hydrolase"/>
    <property type="match status" value="1"/>
</dbReference>
<dbReference type="SUPFAM" id="SSF52266">
    <property type="entry name" value="SGNH hydrolase"/>
    <property type="match status" value="1"/>
</dbReference>
<feature type="signal peptide" evidence="5">
    <location>
        <begin position="1"/>
        <end position="27"/>
    </location>
</feature>
<organism evidence="6 7">
    <name type="scientific">Arachis hypogaea</name>
    <name type="common">Peanut</name>
    <dbReference type="NCBI Taxonomy" id="3818"/>
    <lineage>
        <taxon>Eukaryota</taxon>
        <taxon>Viridiplantae</taxon>
        <taxon>Streptophyta</taxon>
        <taxon>Embryophyta</taxon>
        <taxon>Tracheophyta</taxon>
        <taxon>Spermatophyta</taxon>
        <taxon>Magnoliopsida</taxon>
        <taxon>eudicotyledons</taxon>
        <taxon>Gunneridae</taxon>
        <taxon>Pentapetalae</taxon>
        <taxon>rosids</taxon>
        <taxon>fabids</taxon>
        <taxon>Fabales</taxon>
        <taxon>Fabaceae</taxon>
        <taxon>Papilionoideae</taxon>
        <taxon>50 kb inversion clade</taxon>
        <taxon>dalbergioids sensu lato</taxon>
        <taxon>Dalbergieae</taxon>
        <taxon>Pterocarpus clade</taxon>
        <taxon>Arachis</taxon>
    </lineage>
</organism>
<dbReference type="CDD" id="cd01837">
    <property type="entry name" value="SGNH_plant_lipase_like"/>
    <property type="match status" value="1"/>
</dbReference>
<dbReference type="STRING" id="3818.A0A445BZ65"/>
<dbReference type="GO" id="GO:0016788">
    <property type="term" value="F:hydrolase activity, acting on ester bonds"/>
    <property type="evidence" value="ECO:0007669"/>
    <property type="project" value="InterPro"/>
</dbReference>
<sequence>MMISKNNNVVAFQVLLFLILCLGVVNSAKLRYPSVFNFGDSNSDTGGQATLMGMQFPPAPKGNFKVSGRWSNGGLILDFLMKKIGLPTLNPYLYSLGLPNFSKGCNFAAAGSTILKPTDINVTPLNLETQVSQFLLFKARALQLVSKDKKLKKYLPNEDAFKKGLYMIDIGQNDLFLAFKSNKTLDQVLASIPNIIGLFEAAITKLYENGARNFWIYNTGPLGCLAVNVAKFESDPSKLDKHGCVISYNEAATTFNLQLRNLCDKFQLQYPNATVTHVDIFAIKLNLITNYSKLGFREPIKSCCGSGGKLNVEVSCGLAKMLNNGSIMMGLPCSNMDDYVSWDGIHYTDAANNYVASQILSGKYFNCAPF</sequence>
<accession>A0A445BZ65</accession>
<dbReference type="Gramene" id="arahy.Tifrunner.gnm2.ann2.Ah08g277400.1">
    <property type="protein sequence ID" value="arahy.Tifrunner.gnm2.ann2.Ah08g277400.1-CDS"/>
    <property type="gene ID" value="arahy.Tifrunner.gnm2.ann2.Ah08g277400"/>
</dbReference>